<protein>
    <submittedName>
        <fullName evidence="1">Uncharacterized protein</fullName>
    </submittedName>
</protein>
<evidence type="ECO:0000313" key="1">
    <source>
        <dbReference type="EMBL" id="MEW9266858.1"/>
    </source>
</evidence>
<dbReference type="EMBL" id="JBFNQN010000014">
    <property type="protein sequence ID" value="MEW9266858.1"/>
    <property type="molecule type" value="Genomic_DNA"/>
</dbReference>
<reference evidence="1 2" key="1">
    <citation type="submission" date="2024-07" db="EMBL/GenBank/DDBJ databases">
        <authorList>
            <person name="Thanompreechachai J."/>
            <person name="Duangmal K."/>
        </authorList>
    </citation>
    <scope>NUCLEOTIDE SEQUENCE [LARGE SCALE GENOMIC DNA]</scope>
    <source>
        <strain evidence="1 2">KCTC 19886</strain>
    </source>
</reference>
<dbReference type="RefSeq" id="WP_367639994.1">
    <property type="nucleotide sequence ID" value="NZ_JBFNQN010000014.1"/>
</dbReference>
<evidence type="ECO:0000313" key="2">
    <source>
        <dbReference type="Proteomes" id="UP001555826"/>
    </source>
</evidence>
<comment type="caution">
    <text evidence="1">The sequence shown here is derived from an EMBL/GenBank/DDBJ whole genome shotgun (WGS) entry which is preliminary data.</text>
</comment>
<keyword evidence="2" id="KW-1185">Reference proteome</keyword>
<sequence>MSTTDELGAPESRRTELSRLLALQTDRIRGLPLTRLDRARPGEDASAADVVRAAAQELADLAADAEGRPRRTVPRLATHGLGDQLAVLGADVLRCGDTTALEAAHDVLVRVRRAL</sequence>
<accession>A0ABV3PBV6</accession>
<organism evidence="1 2">
    <name type="scientific">Kineococcus endophyticus</name>
    <dbReference type="NCBI Taxonomy" id="1181883"/>
    <lineage>
        <taxon>Bacteria</taxon>
        <taxon>Bacillati</taxon>
        <taxon>Actinomycetota</taxon>
        <taxon>Actinomycetes</taxon>
        <taxon>Kineosporiales</taxon>
        <taxon>Kineosporiaceae</taxon>
        <taxon>Kineococcus</taxon>
    </lineage>
</organism>
<name>A0ABV3PBV6_9ACTN</name>
<gene>
    <name evidence="1" type="ORF">AB1207_19075</name>
</gene>
<proteinExistence type="predicted"/>
<dbReference type="Proteomes" id="UP001555826">
    <property type="component" value="Unassembled WGS sequence"/>
</dbReference>